<organism evidence="1 2">
    <name type="scientific">Prorocentrum cordatum</name>
    <dbReference type="NCBI Taxonomy" id="2364126"/>
    <lineage>
        <taxon>Eukaryota</taxon>
        <taxon>Sar</taxon>
        <taxon>Alveolata</taxon>
        <taxon>Dinophyceae</taxon>
        <taxon>Prorocentrales</taxon>
        <taxon>Prorocentraceae</taxon>
        <taxon>Prorocentrum</taxon>
    </lineage>
</organism>
<keyword evidence="2" id="KW-1185">Reference proteome</keyword>
<gene>
    <name evidence="1" type="ORF">PCOR1329_LOCUS59749</name>
</gene>
<dbReference type="Proteomes" id="UP001189429">
    <property type="component" value="Unassembled WGS sequence"/>
</dbReference>
<evidence type="ECO:0000313" key="2">
    <source>
        <dbReference type="Proteomes" id="UP001189429"/>
    </source>
</evidence>
<sequence length="551" mass="59747">MDMLMRCLRKHKLVYRVAGVQGRTSETSLQMVDSDVIDVQKLRQNAQFKLMVEKDWAWEVAPSIIDELFPGFAHVAQKALNTQNHIGTGVGELGACITLAASANDPGMRELAGWKEMAIEDVVSLNVPSAKYSETLLYFVKNFGDGDGAPLVSRMGTVAKQFGCNATLGQTFWEALARAVFASRTNLHPVIRVAAAIANLAGDKVEGGAARLLVKNDVTKLAGKPNMAEADTAERILDEAMGTAKGLGGIDAALEPSGQLFARVALKLAGKEKMGRGGIEHKWGDICTAFLHGPSCLRGQTVTFDEWAKHAVSSIATSAAAKPTAASAATLDDHKDPTWIAKRAGYPVRLFVVQNPIAPSTQRVYTIFSIGQTVKPHEAVNRDADREPHAAEITLADLLEQWVVSKVEPPRQIDGDQQRPQHLYIDKQKAALYRALLELDAKHVGKHKLAFWRKPDEVRTTSAIKQGQLTVVPMAPLINISTKNAGSGISLGDHGIDSDTTLELFELPVARPHDNGAAKFHEAAVVAARWWVGATFDKKHSQHGFKPCCLC</sequence>
<accession>A0ABN9VP02</accession>
<evidence type="ECO:0000313" key="1">
    <source>
        <dbReference type="EMBL" id="CAK0874999.1"/>
    </source>
</evidence>
<dbReference type="EMBL" id="CAUYUJ010017460">
    <property type="protein sequence ID" value="CAK0874999.1"/>
    <property type="molecule type" value="Genomic_DNA"/>
</dbReference>
<protein>
    <submittedName>
        <fullName evidence="1">Uncharacterized protein</fullName>
    </submittedName>
</protein>
<comment type="caution">
    <text evidence="1">The sequence shown here is derived from an EMBL/GenBank/DDBJ whole genome shotgun (WGS) entry which is preliminary data.</text>
</comment>
<name>A0ABN9VP02_9DINO</name>
<reference evidence="1" key="1">
    <citation type="submission" date="2023-10" db="EMBL/GenBank/DDBJ databases">
        <authorList>
            <person name="Chen Y."/>
            <person name="Shah S."/>
            <person name="Dougan E. K."/>
            <person name="Thang M."/>
            <person name="Chan C."/>
        </authorList>
    </citation>
    <scope>NUCLEOTIDE SEQUENCE [LARGE SCALE GENOMIC DNA]</scope>
</reference>
<proteinExistence type="predicted"/>